<sequence>MATTPRRTPAHQMFVKLLSGYHVLSGGFPPEEIAEVAGRIRELYPDYRGRDATGLSAINIYKILRGGHQRLPTTEQLNVLVLALQNLAYHGHVREDDPGCATLTGWQARLTQAKALDQHQRTQRLFIRDDEYDVDRPLRLPVLPRAEYAALPPAIPIQTVPIEVTGDEMHVLSALGDYARRQALKSANAEHGAFYEVAVMLGTSSEPHNRRASQFAIAAAAAAPGSSPASDLLDSNADLDADRAASHARILAHAAEVRGEGDALRVFKRCAERVESPDLRVQPPRLGD</sequence>
<dbReference type="AlphaFoldDB" id="A0A543IMU8"/>
<dbReference type="OrthoDB" id="3478256at2"/>
<proteinExistence type="predicted"/>
<keyword evidence="2" id="KW-1185">Reference proteome</keyword>
<reference evidence="1 2" key="1">
    <citation type="submission" date="2019-06" db="EMBL/GenBank/DDBJ databases">
        <title>Sequencing the genomes of 1000 actinobacteria strains.</title>
        <authorList>
            <person name="Klenk H.-P."/>
        </authorList>
    </citation>
    <scope>NUCLEOTIDE SEQUENCE [LARGE SCALE GENOMIC DNA]</scope>
    <source>
        <strain evidence="1 2">DSM 45043</strain>
    </source>
</reference>
<comment type="caution">
    <text evidence="1">The sequence shown here is derived from an EMBL/GenBank/DDBJ whole genome shotgun (WGS) entry which is preliminary data.</text>
</comment>
<organism evidence="1 2">
    <name type="scientific">Actinomadura hallensis</name>
    <dbReference type="NCBI Taxonomy" id="337895"/>
    <lineage>
        <taxon>Bacteria</taxon>
        <taxon>Bacillati</taxon>
        <taxon>Actinomycetota</taxon>
        <taxon>Actinomycetes</taxon>
        <taxon>Streptosporangiales</taxon>
        <taxon>Thermomonosporaceae</taxon>
        <taxon>Actinomadura</taxon>
    </lineage>
</organism>
<name>A0A543IMU8_9ACTN</name>
<protein>
    <submittedName>
        <fullName evidence="1">Uncharacterized protein</fullName>
    </submittedName>
</protein>
<dbReference type="EMBL" id="VFPO01000001">
    <property type="protein sequence ID" value="TQM71900.1"/>
    <property type="molecule type" value="Genomic_DNA"/>
</dbReference>
<evidence type="ECO:0000313" key="1">
    <source>
        <dbReference type="EMBL" id="TQM71900.1"/>
    </source>
</evidence>
<dbReference type="RefSeq" id="WP_141973453.1">
    <property type="nucleotide sequence ID" value="NZ_VFPO01000001.1"/>
</dbReference>
<accession>A0A543IMU8</accession>
<gene>
    <name evidence="1" type="ORF">FHX41_5681</name>
</gene>
<dbReference type="Proteomes" id="UP000316706">
    <property type="component" value="Unassembled WGS sequence"/>
</dbReference>
<evidence type="ECO:0000313" key="2">
    <source>
        <dbReference type="Proteomes" id="UP000316706"/>
    </source>
</evidence>